<dbReference type="SMART" id="SM00382">
    <property type="entry name" value="AAA"/>
    <property type="match status" value="1"/>
</dbReference>
<sequence>MRFGGIIALGGVSFAVGRGQICGLIGPNGSGKTTLFNCISGIYRHSRGDILFEGQSLSGLPRHRMAALGIGRTFQNVALFDSMTVRDNMLVGAHHLGRSGFAANALRLPGPRREEAQARGKLPELLDLLDLRAVADMAVGGMPFGTRKRVELARALIGAPKLLLLDEPAGGLNHGEVEELERLLRLIRAHFDLSILLVEHHMNLVMRVSDQVVALEFGMKIADGTPGQVRNEPEVIRAYLGETDNAHA</sequence>
<dbReference type="InterPro" id="IPR003439">
    <property type="entry name" value="ABC_transporter-like_ATP-bd"/>
</dbReference>
<dbReference type="RefSeq" id="WP_264714206.1">
    <property type="nucleotide sequence ID" value="NZ_JAPDNT010000009.1"/>
</dbReference>
<keyword evidence="6" id="KW-1185">Reference proteome</keyword>
<protein>
    <submittedName>
        <fullName evidence="5">ABC transporter ATP-binding protein</fullName>
    </submittedName>
</protein>
<dbReference type="InterPro" id="IPR027417">
    <property type="entry name" value="P-loop_NTPase"/>
</dbReference>
<dbReference type="PANTHER" id="PTHR45772">
    <property type="entry name" value="CONSERVED COMPONENT OF ABC TRANSPORTER FOR NATURAL AMINO ACIDS-RELATED"/>
    <property type="match status" value="1"/>
</dbReference>
<dbReference type="Gene3D" id="3.40.50.300">
    <property type="entry name" value="P-loop containing nucleotide triphosphate hydrolases"/>
    <property type="match status" value="1"/>
</dbReference>
<dbReference type="Pfam" id="PF00005">
    <property type="entry name" value="ABC_tran"/>
    <property type="match status" value="1"/>
</dbReference>
<dbReference type="GO" id="GO:0005886">
    <property type="term" value="C:plasma membrane"/>
    <property type="evidence" value="ECO:0007669"/>
    <property type="project" value="TreeGrafter"/>
</dbReference>
<evidence type="ECO:0000313" key="5">
    <source>
        <dbReference type="EMBL" id="MCW3475488.1"/>
    </source>
</evidence>
<accession>A0AA42CE02</accession>
<evidence type="ECO:0000256" key="1">
    <source>
        <dbReference type="ARBA" id="ARBA00022448"/>
    </source>
</evidence>
<dbReference type="GO" id="GO:0016887">
    <property type="term" value="F:ATP hydrolysis activity"/>
    <property type="evidence" value="ECO:0007669"/>
    <property type="project" value="InterPro"/>
</dbReference>
<dbReference type="InterPro" id="IPR003593">
    <property type="entry name" value="AAA+_ATPase"/>
</dbReference>
<proteinExistence type="predicted"/>
<dbReference type="GO" id="GO:0005524">
    <property type="term" value="F:ATP binding"/>
    <property type="evidence" value="ECO:0007669"/>
    <property type="project" value="UniProtKB-KW"/>
</dbReference>
<evidence type="ECO:0000256" key="3">
    <source>
        <dbReference type="ARBA" id="ARBA00022840"/>
    </source>
</evidence>
<feature type="domain" description="ABC transporter" evidence="4">
    <location>
        <begin position="1"/>
        <end position="242"/>
    </location>
</feature>
<comment type="caution">
    <text evidence="5">The sequence shown here is derived from an EMBL/GenBank/DDBJ whole genome shotgun (WGS) entry which is preliminary data.</text>
</comment>
<keyword evidence="3 5" id="KW-0067">ATP-binding</keyword>
<evidence type="ECO:0000256" key="2">
    <source>
        <dbReference type="ARBA" id="ARBA00022741"/>
    </source>
</evidence>
<dbReference type="EMBL" id="JAPDNT010000009">
    <property type="protein sequence ID" value="MCW3475488.1"/>
    <property type="molecule type" value="Genomic_DNA"/>
</dbReference>
<name>A0AA42CE02_9PROT</name>
<dbReference type="Pfam" id="PF12399">
    <property type="entry name" value="BCA_ABC_TP_C"/>
    <property type="match status" value="1"/>
</dbReference>
<evidence type="ECO:0000259" key="4">
    <source>
        <dbReference type="PROSITE" id="PS50893"/>
    </source>
</evidence>
<dbReference type="InterPro" id="IPR032823">
    <property type="entry name" value="BCA_ABC_TP_C"/>
</dbReference>
<gene>
    <name evidence="5" type="ORF">OL599_12965</name>
</gene>
<dbReference type="FunFam" id="3.40.50.300:FF:000421">
    <property type="entry name" value="Branched-chain amino acid ABC transporter ATP-binding protein"/>
    <property type="match status" value="1"/>
</dbReference>
<dbReference type="InterPro" id="IPR051120">
    <property type="entry name" value="ABC_AA/LPS_Transport"/>
</dbReference>
<dbReference type="Proteomes" id="UP001165679">
    <property type="component" value="Unassembled WGS sequence"/>
</dbReference>
<dbReference type="PROSITE" id="PS50893">
    <property type="entry name" value="ABC_TRANSPORTER_2"/>
    <property type="match status" value="1"/>
</dbReference>
<dbReference type="PANTHER" id="PTHR45772:SF4">
    <property type="entry name" value="ABC TRANSPORTER ATP-BINDING PROTEIN"/>
    <property type="match status" value="1"/>
</dbReference>
<keyword evidence="2" id="KW-0547">Nucleotide-binding</keyword>
<reference evidence="5" key="1">
    <citation type="submission" date="2022-09" db="EMBL/GenBank/DDBJ databases">
        <title>Rhodovastum sp. nov. RN2-1 isolated from soil in Seongnam, South Korea.</title>
        <authorList>
            <person name="Le N.T."/>
        </authorList>
    </citation>
    <scope>NUCLEOTIDE SEQUENCE</scope>
    <source>
        <strain evidence="5">RN2-1</strain>
    </source>
</reference>
<evidence type="ECO:0000313" key="6">
    <source>
        <dbReference type="Proteomes" id="UP001165679"/>
    </source>
</evidence>
<organism evidence="5 6">
    <name type="scientific">Limobrevibacterium gyesilva</name>
    <dbReference type="NCBI Taxonomy" id="2991712"/>
    <lineage>
        <taxon>Bacteria</taxon>
        <taxon>Pseudomonadati</taxon>
        <taxon>Pseudomonadota</taxon>
        <taxon>Alphaproteobacteria</taxon>
        <taxon>Acetobacterales</taxon>
        <taxon>Acetobacteraceae</taxon>
        <taxon>Limobrevibacterium</taxon>
    </lineage>
</organism>
<dbReference type="CDD" id="cd03219">
    <property type="entry name" value="ABC_Mj1267_LivG_branched"/>
    <property type="match status" value="1"/>
</dbReference>
<dbReference type="AlphaFoldDB" id="A0AA42CE02"/>
<reference evidence="5" key="2">
    <citation type="submission" date="2022-10" db="EMBL/GenBank/DDBJ databases">
        <authorList>
            <person name="Trinh H.N."/>
        </authorList>
    </citation>
    <scope>NUCLEOTIDE SEQUENCE</scope>
    <source>
        <strain evidence="5">RN2-1</strain>
    </source>
</reference>
<dbReference type="SUPFAM" id="SSF52540">
    <property type="entry name" value="P-loop containing nucleoside triphosphate hydrolases"/>
    <property type="match status" value="1"/>
</dbReference>
<keyword evidence="1" id="KW-0813">Transport</keyword>